<dbReference type="OrthoDB" id="9806150at2"/>
<evidence type="ECO:0000313" key="5">
    <source>
        <dbReference type="Proteomes" id="UP000326702"/>
    </source>
</evidence>
<dbReference type="Proteomes" id="UP000326702">
    <property type="component" value="Chromosome"/>
</dbReference>
<dbReference type="PANTHER" id="PTHR11839:SF31">
    <property type="entry name" value="ADP-RIBOSE PYROPHOSPHATASE"/>
    <property type="match status" value="1"/>
</dbReference>
<evidence type="ECO:0000259" key="3">
    <source>
        <dbReference type="PROSITE" id="PS51462"/>
    </source>
</evidence>
<keyword evidence="5" id="KW-1185">Reference proteome</keyword>
<organism evidence="4 5">
    <name type="scientific">Luteimicrobium xylanilyticum</name>
    <dbReference type="NCBI Taxonomy" id="1133546"/>
    <lineage>
        <taxon>Bacteria</taxon>
        <taxon>Bacillati</taxon>
        <taxon>Actinomycetota</taxon>
        <taxon>Actinomycetes</taxon>
        <taxon>Micrococcales</taxon>
        <taxon>Luteimicrobium</taxon>
    </lineage>
</organism>
<dbReference type="Gene3D" id="3.90.79.10">
    <property type="entry name" value="Nucleoside Triphosphate Pyrophosphohydrolase"/>
    <property type="match status" value="1"/>
</dbReference>
<dbReference type="GO" id="GO:0019693">
    <property type="term" value="P:ribose phosphate metabolic process"/>
    <property type="evidence" value="ECO:0007669"/>
    <property type="project" value="TreeGrafter"/>
</dbReference>
<accession>A0A5P9QC94</accession>
<reference evidence="4 5" key="1">
    <citation type="submission" date="2019-10" db="EMBL/GenBank/DDBJ databases">
        <title>Genome sequence of Luteimicrobium xylanilyticum HY-24.</title>
        <authorList>
            <person name="Kim D.Y."/>
            <person name="Park H.-Y."/>
        </authorList>
    </citation>
    <scope>NUCLEOTIDE SEQUENCE [LARGE SCALE GENOMIC DNA]</scope>
    <source>
        <strain evidence="4 5">HY-24</strain>
    </source>
</reference>
<dbReference type="InterPro" id="IPR015797">
    <property type="entry name" value="NUDIX_hydrolase-like_dom_sf"/>
</dbReference>
<dbReference type="GO" id="GO:0006753">
    <property type="term" value="P:nucleoside phosphate metabolic process"/>
    <property type="evidence" value="ECO:0007669"/>
    <property type="project" value="TreeGrafter"/>
</dbReference>
<dbReference type="PANTHER" id="PTHR11839">
    <property type="entry name" value="UDP/ADP-SUGAR PYROPHOSPHATASE"/>
    <property type="match status" value="1"/>
</dbReference>
<dbReference type="GO" id="GO:0047631">
    <property type="term" value="F:ADP-ribose diphosphatase activity"/>
    <property type="evidence" value="ECO:0007669"/>
    <property type="project" value="UniProtKB-EC"/>
</dbReference>
<feature type="domain" description="Nudix hydrolase" evidence="3">
    <location>
        <begin position="55"/>
        <end position="195"/>
    </location>
</feature>
<dbReference type="EMBL" id="CP045529">
    <property type="protein sequence ID" value="QFU98075.1"/>
    <property type="molecule type" value="Genomic_DNA"/>
</dbReference>
<name>A0A5P9QC94_9MICO</name>
<dbReference type="SUPFAM" id="SSF55811">
    <property type="entry name" value="Nudix"/>
    <property type="match status" value="1"/>
</dbReference>
<sequence length="237" mass="25515">MSTPREAAGHEPVVRDVVAPRPVVRRELVHHGRIWDVVADDVDLGGGTVVSREIVDHPGAVAVVALDDDGRVLLLRQYRHPVRRELWEVPAGLLDVAGEPADVAAARELGEEADLRAARWDVLVDYYTSPGGSSEALRVFLARDLSAVPDAERHVREDEERDIELRWVALDDAVDAVLGGAVHNPSAVVGVLAAHAARAAGWSTLRPADSPWPERRTATMTERAATDVRGAGAADQG</sequence>
<dbReference type="CDD" id="cd24158">
    <property type="entry name" value="NUDIX_ADPRase_Rv1700"/>
    <property type="match status" value="1"/>
</dbReference>
<dbReference type="GO" id="GO:0005829">
    <property type="term" value="C:cytosol"/>
    <property type="evidence" value="ECO:0007669"/>
    <property type="project" value="TreeGrafter"/>
</dbReference>
<dbReference type="InterPro" id="IPR000086">
    <property type="entry name" value="NUDIX_hydrolase_dom"/>
</dbReference>
<dbReference type="EC" id="3.6.1.13" evidence="4"/>
<evidence type="ECO:0000313" key="4">
    <source>
        <dbReference type="EMBL" id="QFU98075.1"/>
    </source>
</evidence>
<dbReference type="AlphaFoldDB" id="A0A5P9QC94"/>
<dbReference type="RefSeq" id="WP_051136585.1">
    <property type="nucleotide sequence ID" value="NZ_BAABIH010000003.1"/>
</dbReference>
<evidence type="ECO:0000256" key="2">
    <source>
        <dbReference type="SAM" id="MobiDB-lite"/>
    </source>
</evidence>
<dbReference type="PROSITE" id="PS51462">
    <property type="entry name" value="NUDIX"/>
    <property type="match status" value="1"/>
</dbReference>
<protein>
    <submittedName>
        <fullName evidence="4">ADP-ribose diphosphatase</fullName>
        <ecNumber evidence="4">3.6.1.13</ecNumber>
    </submittedName>
</protein>
<dbReference type="KEGG" id="lxl:KDY119_01584"/>
<dbReference type="Pfam" id="PF00293">
    <property type="entry name" value="NUDIX"/>
    <property type="match status" value="1"/>
</dbReference>
<gene>
    <name evidence="4" type="primary">nudF</name>
    <name evidence="4" type="ORF">KDY119_01584</name>
</gene>
<keyword evidence="1 4" id="KW-0378">Hydrolase</keyword>
<feature type="region of interest" description="Disordered" evidence="2">
    <location>
        <begin position="207"/>
        <end position="237"/>
    </location>
</feature>
<proteinExistence type="predicted"/>
<evidence type="ECO:0000256" key="1">
    <source>
        <dbReference type="ARBA" id="ARBA00022801"/>
    </source>
</evidence>